<organism evidence="2 3">
    <name type="scientific">Acer negundo</name>
    <name type="common">Box elder</name>
    <dbReference type="NCBI Taxonomy" id="4023"/>
    <lineage>
        <taxon>Eukaryota</taxon>
        <taxon>Viridiplantae</taxon>
        <taxon>Streptophyta</taxon>
        <taxon>Embryophyta</taxon>
        <taxon>Tracheophyta</taxon>
        <taxon>Spermatophyta</taxon>
        <taxon>Magnoliopsida</taxon>
        <taxon>eudicotyledons</taxon>
        <taxon>Gunneridae</taxon>
        <taxon>Pentapetalae</taxon>
        <taxon>rosids</taxon>
        <taxon>malvids</taxon>
        <taxon>Sapindales</taxon>
        <taxon>Sapindaceae</taxon>
        <taxon>Hippocastanoideae</taxon>
        <taxon>Acereae</taxon>
        <taxon>Acer</taxon>
    </lineage>
</organism>
<reference evidence="2" key="2">
    <citation type="submission" date="2023-02" db="EMBL/GenBank/DDBJ databases">
        <authorList>
            <person name="Swenson N.G."/>
            <person name="Wegrzyn J.L."/>
            <person name="Mcevoy S.L."/>
        </authorList>
    </citation>
    <scope>NUCLEOTIDE SEQUENCE</scope>
    <source>
        <strain evidence="2">91603</strain>
        <tissue evidence="2">Leaf</tissue>
    </source>
</reference>
<name>A0AAD5JCN1_ACENE</name>
<feature type="region of interest" description="Disordered" evidence="1">
    <location>
        <begin position="18"/>
        <end position="54"/>
    </location>
</feature>
<keyword evidence="3" id="KW-1185">Reference proteome</keyword>
<proteinExistence type="predicted"/>
<sequence length="134" mass="15220">MSSVPHVHQCCLITGNVEGRTSSPPLFKDTGEDPGSDSQSDGNRNRAPNRDRFNSAHRLFKESMIRLPSLNPDEKSLRGQLGLGRWQNLMCSVTRRSWPKQSQEPRMRFCSVKLRKARWRLKKGNAAMLEKAGN</sequence>
<accession>A0AAD5JCN1</accession>
<gene>
    <name evidence="2" type="ORF">LWI28_009392</name>
</gene>
<dbReference type="AlphaFoldDB" id="A0AAD5JCN1"/>
<comment type="caution">
    <text evidence="2">The sequence shown here is derived from an EMBL/GenBank/DDBJ whole genome shotgun (WGS) entry which is preliminary data.</text>
</comment>
<evidence type="ECO:0000313" key="3">
    <source>
        <dbReference type="Proteomes" id="UP001064489"/>
    </source>
</evidence>
<protein>
    <submittedName>
        <fullName evidence="2">Uncharacterized protein</fullName>
    </submittedName>
</protein>
<reference evidence="2" key="1">
    <citation type="journal article" date="2022" name="Plant J.">
        <title>Strategies of tolerance reflected in two North American maple genomes.</title>
        <authorList>
            <person name="McEvoy S.L."/>
            <person name="Sezen U.U."/>
            <person name="Trouern-Trend A."/>
            <person name="McMahon S.M."/>
            <person name="Schaberg P.G."/>
            <person name="Yang J."/>
            <person name="Wegrzyn J.L."/>
            <person name="Swenson N.G."/>
        </authorList>
    </citation>
    <scope>NUCLEOTIDE SEQUENCE</scope>
    <source>
        <strain evidence="2">91603</strain>
    </source>
</reference>
<evidence type="ECO:0000256" key="1">
    <source>
        <dbReference type="SAM" id="MobiDB-lite"/>
    </source>
</evidence>
<dbReference type="Proteomes" id="UP001064489">
    <property type="component" value="Chromosome 1"/>
</dbReference>
<evidence type="ECO:0000313" key="2">
    <source>
        <dbReference type="EMBL" id="KAI9194813.1"/>
    </source>
</evidence>
<dbReference type="EMBL" id="JAJSOW010000003">
    <property type="protein sequence ID" value="KAI9194813.1"/>
    <property type="molecule type" value="Genomic_DNA"/>
</dbReference>